<dbReference type="GO" id="GO:0006543">
    <property type="term" value="P:L-glutamine catabolic process"/>
    <property type="evidence" value="ECO:0007669"/>
    <property type="project" value="UniProtKB-UniRule"/>
</dbReference>
<protein>
    <recommendedName>
        <fullName evidence="10">Pyridoxal 5'-phosphate synthase subunit PdxT</fullName>
        <ecNumber evidence="10">4.3.3.6</ecNumber>
    </recommendedName>
    <alternativeName>
        <fullName evidence="10">Pdx2</fullName>
    </alternativeName>
    <alternativeName>
        <fullName evidence="10">Pyridoxal 5'-phosphate synthase glutaminase subunit</fullName>
        <ecNumber evidence="10">3.5.1.2</ecNumber>
    </alternativeName>
</protein>
<dbReference type="PROSITE" id="PS01236">
    <property type="entry name" value="PDXT_SNO_1"/>
    <property type="match status" value="1"/>
</dbReference>
<evidence type="ECO:0000256" key="12">
    <source>
        <dbReference type="PIRSR" id="PIRSR005639-2"/>
    </source>
</evidence>
<comment type="similarity">
    <text evidence="1 10">Belongs to the glutaminase PdxT/SNO family.</text>
</comment>
<comment type="caution">
    <text evidence="13">The sequence shown here is derived from an EMBL/GenBank/DDBJ whole genome shotgun (WGS) entry which is preliminary data.</text>
</comment>
<feature type="active site" description="Charge relay system" evidence="10 11">
    <location>
        <position position="173"/>
    </location>
</feature>
<dbReference type="EC" id="3.5.1.2" evidence="10"/>
<comment type="function">
    <text evidence="8 10">Catalyzes the hydrolysis of glutamine to glutamate and ammonia as part of the biosynthesis of pyridoxal 5'-phosphate. The resulting ammonia molecule is channeled to the active site of PdxS.</text>
</comment>
<keyword evidence="4 10" id="KW-0315">Glutamine amidotransferase</keyword>
<dbReference type="Proteomes" id="UP000215145">
    <property type="component" value="Unassembled WGS sequence"/>
</dbReference>
<dbReference type="NCBIfam" id="TIGR03800">
    <property type="entry name" value="PLP_synth_Pdx2"/>
    <property type="match status" value="1"/>
</dbReference>
<evidence type="ECO:0000313" key="14">
    <source>
        <dbReference type="Proteomes" id="UP000215145"/>
    </source>
</evidence>
<evidence type="ECO:0000256" key="9">
    <source>
        <dbReference type="ARBA" id="ARBA00064749"/>
    </source>
</evidence>
<evidence type="ECO:0000256" key="4">
    <source>
        <dbReference type="ARBA" id="ARBA00022962"/>
    </source>
</evidence>
<evidence type="ECO:0000256" key="1">
    <source>
        <dbReference type="ARBA" id="ARBA00008345"/>
    </source>
</evidence>
<dbReference type="GO" id="GO:0036381">
    <property type="term" value="F:pyridoxal 5'-phosphate synthase (glutamine hydrolysing) activity"/>
    <property type="evidence" value="ECO:0007669"/>
    <property type="project" value="UniProtKB-UniRule"/>
</dbReference>
<dbReference type="GO" id="GO:0008614">
    <property type="term" value="P:pyridoxine metabolic process"/>
    <property type="evidence" value="ECO:0007669"/>
    <property type="project" value="TreeGrafter"/>
</dbReference>
<dbReference type="OrthoDB" id="9810320at2"/>
<dbReference type="FunFam" id="3.40.50.880:FF:000010">
    <property type="entry name" value="uncharacterized protein LOC100176842 isoform X2"/>
    <property type="match status" value="1"/>
</dbReference>
<comment type="catalytic activity">
    <reaction evidence="6 10">
        <text>aldehydo-D-ribose 5-phosphate + D-glyceraldehyde 3-phosphate + L-glutamine = pyridoxal 5'-phosphate + L-glutamate + phosphate + 3 H2O + H(+)</text>
        <dbReference type="Rhea" id="RHEA:31507"/>
        <dbReference type="ChEBI" id="CHEBI:15377"/>
        <dbReference type="ChEBI" id="CHEBI:15378"/>
        <dbReference type="ChEBI" id="CHEBI:29985"/>
        <dbReference type="ChEBI" id="CHEBI:43474"/>
        <dbReference type="ChEBI" id="CHEBI:58273"/>
        <dbReference type="ChEBI" id="CHEBI:58359"/>
        <dbReference type="ChEBI" id="CHEBI:59776"/>
        <dbReference type="ChEBI" id="CHEBI:597326"/>
        <dbReference type="EC" id="4.3.3.6"/>
    </reaction>
</comment>
<reference evidence="13 14" key="1">
    <citation type="submission" date="2017-07" db="EMBL/GenBank/DDBJ databases">
        <title>Paenibacillus herberti R33 genome sequencing and assembly.</title>
        <authorList>
            <person name="Su W."/>
        </authorList>
    </citation>
    <scope>NUCLEOTIDE SEQUENCE [LARGE SCALE GENOMIC DNA]</scope>
    <source>
        <strain evidence="13 14">R33</strain>
    </source>
</reference>
<dbReference type="AlphaFoldDB" id="A0A229NX78"/>
<dbReference type="GO" id="GO:1903600">
    <property type="term" value="C:glutaminase complex"/>
    <property type="evidence" value="ECO:0007669"/>
    <property type="project" value="TreeGrafter"/>
</dbReference>
<dbReference type="PANTHER" id="PTHR31559">
    <property type="entry name" value="PYRIDOXAL 5'-PHOSPHATE SYNTHASE SUBUNIT SNO"/>
    <property type="match status" value="1"/>
</dbReference>
<dbReference type="PROSITE" id="PS51273">
    <property type="entry name" value="GATASE_TYPE_1"/>
    <property type="match status" value="1"/>
</dbReference>
<dbReference type="InterPro" id="IPR002161">
    <property type="entry name" value="PdxT/SNO"/>
</dbReference>
<name>A0A229NX78_9BACL</name>
<keyword evidence="2 10" id="KW-0378">Hydrolase</keyword>
<sequence>MAQKIGVLALQGAVAEHIRCLQEVGAEAVAVKRTEELNELDGLVIPGGESTTIGKLMRKYGFIEAIQAFHAQGKPLFGTCAGLIVLAKEIENGEEAHLGLMDMTVVRNAFGRQRESFETELDIKGIDEPVRAVFIRAPLIGRVGEGVDVLSVYKDEIVAAREGTLLAASFHPELTDDYRLHAYFVDMVREASQAKANA</sequence>
<keyword evidence="5 10" id="KW-0456">Lyase</keyword>
<comment type="catalytic activity">
    <reaction evidence="7 10">
        <text>L-glutamine + H2O = L-glutamate + NH4(+)</text>
        <dbReference type="Rhea" id="RHEA:15889"/>
        <dbReference type="ChEBI" id="CHEBI:15377"/>
        <dbReference type="ChEBI" id="CHEBI:28938"/>
        <dbReference type="ChEBI" id="CHEBI:29985"/>
        <dbReference type="ChEBI" id="CHEBI:58359"/>
        <dbReference type="EC" id="3.5.1.2"/>
    </reaction>
</comment>
<evidence type="ECO:0000313" key="13">
    <source>
        <dbReference type="EMBL" id="OXM14606.1"/>
    </source>
</evidence>
<dbReference type="PROSITE" id="PS51130">
    <property type="entry name" value="PDXT_SNO_2"/>
    <property type="match status" value="1"/>
</dbReference>
<keyword evidence="3 10" id="KW-0663">Pyridoxal phosphate</keyword>
<keyword evidence="14" id="KW-1185">Reference proteome</keyword>
<evidence type="ECO:0000256" key="5">
    <source>
        <dbReference type="ARBA" id="ARBA00023239"/>
    </source>
</evidence>
<dbReference type="GO" id="GO:0004359">
    <property type="term" value="F:glutaminase activity"/>
    <property type="evidence" value="ECO:0007669"/>
    <property type="project" value="UniProtKB-UniRule"/>
</dbReference>
<comment type="pathway">
    <text evidence="10">Cofactor biosynthesis; pyridoxal 5'-phosphate biosynthesis.</text>
</comment>
<evidence type="ECO:0000256" key="2">
    <source>
        <dbReference type="ARBA" id="ARBA00022801"/>
    </source>
</evidence>
<evidence type="ECO:0000256" key="3">
    <source>
        <dbReference type="ARBA" id="ARBA00022898"/>
    </source>
</evidence>
<dbReference type="HAMAP" id="MF_01615">
    <property type="entry name" value="PdxT"/>
    <property type="match status" value="1"/>
</dbReference>
<dbReference type="EMBL" id="NMUQ01000002">
    <property type="protein sequence ID" value="OXM14606.1"/>
    <property type="molecule type" value="Genomic_DNA"/>
</dbReference>
<dbReference type="Pfam" id="PF01174">
    <property type="entry name" value="SNO"/>
    <property type="match status" value="1"/>
</dbReference>
<dbReference type="PIRSF" id="PIRSF005639">
    <property type="entry name" value="Glut_amidoT_SNO"/>
    <property type="match status" value="1"/>
</dbReference>
<dbReference type="GO" id="GO:0042823">
    <property type="term" value="P:pyridoxal phosphate biosynthetic process"/>
    <property type="evidence" value="ECO:0007669"/>
    <property type="project" value="UniProtKB-UniRule"/>
</dbReference>
<feature type="active site" description="Nucleophile" evidence="10 11">
    <location>
        <position position="80"/>
    </location>
</feature>
<organism evidence="13 14">
    <name type="scientific">Paenibacillus herberti</name>
    <dbReference type="NCBI Taxonomy" id="1619309"/>
    <lineage>
        <taxon>Bacteria</taxon>
        <taxon>Bacillati</taxon>
        <taxon>Bacillota</taxon>
        <taxon>Bacilli</taxon>
        <taxon>Bacillales</taxon>
        <taxon>Paenibacillaceae</taxon>
        <taxon>Paenibacillus</taxon>
    </lineage>
</organism>
<feature type="binding site" evidence="10 12">
    <location>
        <begin position="48"/>
        <end position="50"/>
    </location>
    <ligand>
        <name>L-glutamine</name>
        <dbReference type="ChEBI" id="CHEBI:58359"/>
    </ligand>
</feature>
<proteinExistence type="inferred from homology"/>
<dbReference type="SUPFAM" id="SSF52317">
    <property type="entry name" value="Class I glutamine amidotransferase-like"/>
    <property type="match status" value="1"/>
</dbReference>
<evidence type="ECO:0000256" key="10">
    <source>
        <dbReference type="HAMAP-Rule" id="MF_01615"/>
    </source>
</evidence>
<dbReference type="Gene3D" id="3.40.50.880">
    <property type="match status" value="1"/>
</dbReference>
<dbReference type="GO" id="GO:0005829">
    <property type="term" value="C:cytosol"/>
    <property type="evidence" value="ECO:0007669"/>
    <property type="project" value="TreeGrafter"/>
</dbReference>
<gene>
    <name evidence="10" type="primary">pdxT</name>
    <name evidence="13" type="ORF">CGZ75_16925</name>
</gene>
<comment type="subunit">
    <text evidence="9 10">In the presence of PdxS, forms a dodecamer of heterodimers. Only shows activity in the heterodimer.</text>
</comment>
<dbReference type="PANTHER" id="PTHR31559:SF0">
    <property type="entry name" value="PYRIDOXAL 5'-PHOSPHATE SYNTHASE SUBUNIT SNO1-RELATED"/>
    <property type="match status" value="1"/>
</dbReference>
<dbReference type="EC" id="4.3.3.6" evidence="10"/>
<evidence type="ECO:0000256" key="8">
    <source>
        <dbReference type="ARBA" id="ARBA00054599"/>
    </source>
</evidence>
<feature type="active site" description="Charge relay system" evidence="10 11">
    <location>
        <position position="171"/>
    </location>
</feature>
<dbReference type="RefSeq" id="WP_089525423.1">
    <property type="nucleotide sequence ID" value="NZ_NMUQ01000002.1"/>
</dbReference>
<dbReference type="CDD" id="cd01749">
    <property type="entry name" value="GATase1_PB"/>
    <property type="match status" value="1"/>
</dbReference>
<dbReference type="InterPro" id="IPR021196">
    <property type="entry name" value="PdxT/SNO_CS"/>
</dbReference>
<accession>A0A229NX78</accession>
<feature type="binding site" evidence="10 12">
    <location>
        <begin position="135"/>
        <end position="136"/>
    </location>
    <ligand>
        <name>L-glutamine</name>
        <dbReference type="ChEBI" id="CHEBI:58359"/>
    </ligand>
</feature>
<dbReference type="UniPathway" id="UPA00245"/>
<evidence type="ECO:0000256" key="11">
    <source>
        <dbReference type="PIRSR" id="PIRSR005639-1"/>
    </source>
</evidence>
<evidence type="ECO:0000256" key="7">
    <source>
        <dbReference type="ARBA" id="ARBA00049534"/>
    </source>
</evidence>
<evidence type="ECO:0000256" key="6">
    <source>
        <dbReference type="ARBA" id="ARBA00047992"/>
    </source>
</evidence>
<dbReference type="InterPro" id="IPR029062">
    <property type="entry name" value="Class_I_gatase-like"/>
</dbReference>
<feature type="binding site" evidence="10 12">
    <location>
        <position position="107"/>
    </location>
    <ligand>
        <name>L-glutamine</name>
        <dbReference type="ChEBI" id="CHEBI:58359"/>
    </ligand>
</feature>